<sequence length="159" mass="18809">MVLIHTPVYFINWFSNTSDNPLYQFHSHNYTVILLFNEAPLFKFHCTDYLLNDQCIIIHSRFYPEAHLYPCILLYIGLRANHESHVSVRISLISFYCTLRYSSMTTILFHSTDTIQNFTLYLAIHFDFTHVHTPACFMNGFNSVSHIPLYRFHSHNIVQ</sequence>
<protein>
    <submittedName>
        <fullName evidence="1">Uncharacterized protein</fullName>
    </submittedName>
</protein>
<dbReference type="EMBL" id="GIKN01008037">
    <property type="protein sequence ID" value="NIE50310.1"/>
    <property type="molecule type" value="Transcribed_RNA"/>
</dbReference>
<name>A0A6G5AJC6_RHIMP</name>
<organism evidence="1">
    <name type="scientific">Rhipicephalus microplus</name>
    <name type="common">Cattle tick</name>
    <name type="synonym">Boophilus microplus</name>
    <dbReference type="NCBI Taxonomy" id="6941"/>
    <lineage>
        <taxon>Eukaryota</taxon>
        <taxon>Metazoa</taxon>
        <taxon>Ecdysozoa</taxon>
        <taxon>Arthropoda</taxon>
        <taxon>Chelicerata</taxon>
        <taxon>Arachnida</taxon>
        <taxon>Acari</taxon>
        <taxon>Parasitiformes</taxon>
        <taxon>Ixodida</taxon>
        <taxon>Ixodoidea</taxon>
        <taxon>Ixodidae</taxon>
        <taxon>Rhipicephalinae</taxon>
        <taxon>Rhipicephalus</taxon>
        <taxon>Boophilus</taxon>
    </lineage>
</organism>
<reference evidence="1" key="1">
    <citation type="submission" date="2020-03" db="EMBL/GenBank/DDBJ databases">
        <title>A transcriptome and proteome of the tick Rhipicephalus microplus shaped by the genetic composition of its hosts and developmental stage.</title>
        <authorList>
            <person name="Garcia G.R."/>
            <person name="Ribeiro J.M.C."/>
            <person name="Maruyama S.R."/>
            <person name="Gardinasse L.G."/>
            <person name="Nelson K."/>
            <person name="Ferreira B.R."/>
            <person name="Andrade T.G."/>
            <person name="Santos I.K.F.M."/>
        </authorList>
    </citation>
    <scope>NUCLEOTIDE SEQUENCE</scope>
    <source>
        <strain evidence="1">NSGR</strain>
        <tissue evidence="1">Salivary glands</tissue>
    </source>
</reference>
<dbReference type="AlphaFoldDB" id="A0A6G5AJC6"/>
<proteinExistence type="predicted"/>
<accession>A0A6G5AJC6</accession>
<evidence type="ECO:0000313" key="1">
    <source>
        <dbReference type="EMBL" id="NIE50310.1"/>
    </source>
</evidence>